<protein>
    <submittedName>
        <fullName evidence="1">Uncharacterized protein</fullName>
    </submittedName>
</protein>
<accession>A0A6I3XXD0</accession>
<gene>
    <name evidence="1" type="ORF">GJV26_28795</name>
</gene>
<proteinExistence type="predicted"/>
<dbReference type="OrthoDB" id="8702548at2"/>
<organism evidence="1 2">
    <name type="scientific">Pseudoduganella dura</name>
    <dbReference type="NCBI Taxonomy" id="321982"/>
    <lineage>
        <taxon>Bacteria</taxon>
        <taxon>Pseudomonadati</taxon>
        <taxon>Pseudomonadota</taxon>
        <taxon>Betaproteobacteria</taxon>
        <taxon>Burkholderiales</taxon>
        <taxon>Oxalobacteraceae</taxon>
        <taxon>Telluria group</taxon>
        <taxon>Pseudoduganella</taxon>
    </lineage>
</organism>
<dbReference type="AlphaFoldDB" id="A0A6I3XXD0"/>
<dbReference type="Proteomes" id="UP000431684">
    <property type="component" value="Unassembled WGS sequence"/>
</dbReference>
<dbReference type="EMBL" id="WNWM01000002">
    <property type="protein sequence ID" value="MUI16425.1"/>
    <property type="molecule type" value="Genomic_DNA"/>
</dbReference>
<evidence type="ECO:0000313" key="1">
    <source>
        <dbReference type="EMBL" id="MUI16425.1"/>
    </source>
</evidence>
<dbReference type="RefSeq" id="WP_155711985.1">
    <property type="nucleotide sequence ID" value="NZ_BMWU01000008.1"/>
</dbReference>
<evidence type="ECO:0000313" key="2">
    <source>
        <dbReference type="Proteomes" id="UP000431684"/>
    </source>
</evidence>
<sequence length="195" mass="20108">MNASQCSCGTCGRCRSQATFEVLPLGATFNAEFGGPGELEGPFSEVEEMELAMELLSVASEEELDQFLGGLFKKAWKGIKKVGSVVGKVVKPLGGVLKGIAKTALPFVGGALGSMIPIPGVGTMIGKAAGSALAKALEMEAEGMDPEQAEFEMARRFVRIAGSAAQHAADGDGSPAAVRDALLAAMRQHVPSARV</sequence>
<reference evidence="1 2" key="1">
    <citation type="submission" date="2019-11" db="EMBL/GenBank/DDBJ databases">
        <title>Draft Genome Sequences of Six Type Strains of the Genus Massilia.</title>
        <authorList>
            <person name="Miess H."/>
            <person name="Frediansyah A."/>
            <person name="Goeker M."/>
            <person name="Gross H."/>
        </authorList>
    </citation>
    <scope>NUCLEOTIDE SEQUENCE [LARGE SCALE GENOMIC DNA]</scope>
    <source>
        <strain evidence="1 2">DSM 17513</strain>
    </source>
</reference>
<keyword evidence="2" id="KW-1185">Reference proteome</keyword>
<name>A0A6I3XXD0_9BURK</name>
<comment type="caution">
    <text evidence="1">The sequence shown here is derived from an EMBL/GenBank/DDBJ whole genome shotgun (WGS) entry which is preliminary data.</text>
</comment>